<feature type="domain" description="General stress protein 17M-like" evidence="1">
    <location>
        <begin position="5"/>
        <end position="98"/>
    </location>
</feature>
<dbReference type="EMBL" id="CP017560">
    <property type="protein sequence ID" value="AOV07114.1"/>
    <property type="molecule type" value="Genomic_DNA"/>
</dbReference>
<sequence length="110" mass="12049">MTVKKTVENVVQAKSEVEKLVSSGYSHAEIYIFAHDEKRGNDITEALDTEKVGLKEEGVLNTLKNLVSSRGDELRSKMEAAGLTTAEAETAEEELDQGKLVIIANQTNNK</sequence>
<dbReference type="Pfam" id="PF11181">
    <property type="entry name" value="YflT"/>
    <property type="match status" value="1"/>
</dbReference>
<accession>A0A1D8JEG3</accession>
<dbReference type="RefSeq" id="WP_075527240.1">
    <property type="nucleotide sequence ID" value="NZ_CP017560.1"/>
</dbReference>
<name>A0A1D8JEG3_9BACL</name>
<evidence type="ECO:0000313" key="3">
    <source>
        <dbReference type="Proteomes" id="UP000185746"/>
    </source>
</evidence>
<protein>
    <submittedName>
        <fullName evidence="2">General stress protein</fullName>
    </submittedName>
</protein>
<dbReference type="InterPro" id="IPR025889">
    <property type="entry name" value="GSP17M-like_dom"/>
</dbReference>
<evidence type="ECO:0000259" key="1">
    <source>
        <dbReference type="Pfam" id="PF11181"/>
    </source>
</evidence>
<keyword evidence="3" id="KW-1185">Reference proteome</keyword>
<dbReference type="Proteomes" id="UP000185746">
    <property type="component" value="Chromosome"/>
</dbReference>
<evidence type="ECO:0000313" key="2">
    <source>
        <dbReference type="EMBL" id="AOV07114.1"/>
    </source>
</evidence>
<dbReference type="KEGG" id="surl:BI350_05865"/>
<dbReference type="AlphaFoldDB" id="A0A1D8JEG3"/>
<proteinExistence type="predicted"/>
<organism evidence="2 3">
    <name type="scientific">Sporosarcina ureilytica</name>
    <dbReference type="NCBI Taxonomy" id="298596"/>
    <lineage>
        <taxon>Bacteria</taxon>
        <taxon>Bacillati</taxon>
        <taxon>Bacillota</taxon>
        <taxon>Bacilli</taxon>
        <taxon>Bacillales</taxon>
        <taxon>Caryophanaceae</taxon>
        <taxon>Sporosarcina</taxon>
    </lineage>
</organism>
<gene>
    <name evidence="2" type="ORF">BI350_05865</name>
</gene>
<reference evidence="2 3" key="1">
    <citation type="submission" date="2016-09" db="EMBL/GenBank/DDBJ databases">
        <title>Complete genome sequence of the Lysinibacillus sphaericus LMG 22257, a specie of Bacillus with ureolytic activity that can effectively biodeposit calcium carbonate.</title>
        <authorList>
            <person name="Yan W."/>
        </authorList>
    </citation>
    <scope>NUCLEOTIDE SEQUENCE [LARGE SCALE GENOMIC DNA]</scope>
    <source>
        <strain evidence="2 3">LMG 22257</strain>
    </source>
</reference>